<evidence type="ECO:0000313" key="1">
    <source>
        <dbReference type="EMBL" id="MBC8531985.1"/>
    </source>
</evidence>
<dbReference type="Proteomes" id="UP000623172">
    <property type="component" value="Unassembled WGS sequence"/>
</dbReference>
<keyword evidence="2" id="KW-1185">Reference proteome</keyword>
<reference evidence="1" key="1">
    <citation type="submission" date="2020-08" db="EMBL/GenBank/DDBJ databases">
        <title>Genome public.</title>
        <authorList>
            <person name="Liu C."/>
            <person name="Sun Q."/>
        </authorList>
    </citation>
    <scope>NUCLEOTIDE SEQUENCE</scope>
    <source>
        <strain evidence="1">NSJ-53</strain>
    </source>
</reference>
<dbReference type="RefSeq" id="WP_249316898.1">
    <property type="nucleotide sequence ID" value="NZ_JACRSR010000004.1"/>
</dbReference>
<dbReference type="AlphaFoldDB" id="A0A926D407"/>
<evidence type="ECO:0000313" key="2">
    <source>
        <dbReference type="Proteomes" id="UP000623172"/>
    </source>
</evidence>
<dbReference type="InterPro" id="IPR009951">
    <property type="entry name" value="Host-nuc_inhib_Gam"/>
</dbReference>
<organism evidence="1 2">
    <name type="scientific">Gehongia tenuis</name>
    <dbReference type="NCBI Taxonomy" id="2763655"/>
    <lineage>
        <taxon>Bacteria</taxon>
        <taxon>Bacillati</taxon>
        <taxon>Bacillota</taxon>
        <taxon>Clostridia</taxon>
        <taxon>Christensenellales</taxon>
        <taxon>Christensenellaceae</taxon>
        <taxon>Gehongia</taxon>
    </lineage>
</organism>
<name>A0A926D407_9FIRM</name>
<comment type="caution">
    <text evidence="1">The sequence shown here is derived from an EMBL/GenBank/DDBJ whole genome shotgun (WGS) entry which is preliminary data.</text>
</comment>
<dbReference type="EMBL" id="JACRSR010000004">
    <property type="protein sequence ID" value="MBC8531985.1"/>
    <property type="molecule type" value="Genomic_DNA"/>
</dbReference>
<accession>A0A926D407</accession>
<dbReference type="Pfam" id="PF07352">
    <property type="entry name" value="Phage_Mu_Gam"/>
    <property type="match status" value="1"/>
</dbReference>
<gene>
    <name evidence="1" type="ORF">H8696_09015</name>
</gene>
<proteinExistence type="predicted"/>
<dbReference type="GO" id="GO:0042262">
    <property type="term" value="P:DNA protection"/>
    <property type="evidence" value="ECO:0007669"/>
    <property type="project" value="InterPro"/>
</dbReference>
<dbReference type="GO" id="GO:0003690">
    <property type="term" value="F:double-stranded DNA binding"/>
    <property type="evidence" value="ECO:0007669"/>
    <property type="project" value="InterPro"/>
</dbReference>
<sequence length="179" mass="21195">MEAYKYEGPKAYEIRDDIEAERALQKIDEINAREQRIVETSRKWIKYYEDVIQDYTDKCSRERDYYLGPLRAYFEGLGPKAKRRSKTQETYDLPSGVLRLKYPAPKYVRDDERLLAWLKEQGKEEYIKTKVTETPDWASLKLTTTIHDGQVVDDDGQVVEGVKAEEQPPKFEAERRSWF</sequence>
<protein>
    <submittedName>
        <fullName evidence="1">Host-nuclease inhibitor Gam family protein</fullName>
    </submittedName>
</protein>
<dbReference type="SUPFAM" id="SSF161266">
    <property type="entry name" value="Gam-like"/>
    <property type="match status" value="1"/>
</dbReference>